<keyword evidence="3" id="KW-1185">Reference proteome</keyword>
<dbReference type="EMBL" id="MVHH01000080">
    <property type="protein sequence ID" value="OQZ91336.1"/>
    <property type="molecule type" value="Genomic_DNA"/>
</dbReference>
<evidence type="ECO:0000313" key="1">
    <source>
        <dbReference type="EMBL" id="OQZ91336.1"/>
    </source>
</evidence>
<evidence type="ECO:0000313" key="4">
    <source>
        <dbReference type="Proteomes" id="UP000321797"/>
    </source>
</evidence>
<dbReference type="OrthoDB" id="4551696at2"/>
<comment type="caution">
    <text evidence="2">The sequence shown here is derived from an EMBL/GenBank/DDBJ whole genome shotgun (WGS) entry which is preliminary data.</text>
</comment>
<gene>
    <name evidence="1" type="ORF">BST15_20065</name>
    <name evidence="2" type="ORF">E6Q54_21560</name>
</gene>
<dbReference type="EMBL" id="SSGD01000158">
    <property type="protein sequence ID" value="TXI50239.1"/>
    <property type="molecule type" value="Genomic_DNA"/>
</dbReference>
<dbReference type="Proteomes" id="UP000192327">
    <property type="component" value="Unassembled WGS sequence"/>
</dbReference>
<name>A0A5C7XL79_9MYCO</name>
<accession>A0A5C7XL79</accession>
<organism evidence="2 4">
    <name type="scientific">Mycolicibacter arupensis</name>
    <dbReference type="NCBI Taxonomy" id="342002"/>
    <lineage>
        <taxon>Bacteria</taxon>
        <taxon>Bacillati</taxon>
        <taxon>Actinomycetota</taxon>
        <taxon>Actinomycetes</taxon>
        <taxon>Mycobacteriales</taxon>
        <taxon>Mycobacteriaceae</taxon>
        <taxon>Mycolicibacter</taxon>
    </lineage>
</organism>
<reference evidence="1 3" key="1">
    <citation type="submission" date="2016-12" db="EMBL/GenBank/DDBJ databases">
        <title>The new phylogeny of genus Mycobacterium.</title>
        <authorList>
            <person name="Tortoli E."/>
            <person name="Trovato A."/>
            <person name="Cirillo D.M."/>
        </authorList>
    </citation>
    <scope>NUCLEOTIDE SEQUENCE [LARGE SCALE GENOMIC DNA]</scope>
    <source>
        <strain evidence="1 3">DSM 44942</strain>
    </source>
</reference>
<evidence type="ECO:0000313" key="2">
    <source>
        <dbReference type="EMBL" id="TXI50239.1"/>
    </source>
</evidence>
<dbReference type="AlphaFoldDB" id="A0A5C7XL79"/>
<evidence type="ECO:0000313" key="3">
    <source>
        <dbReference type="Proteomes" id="UP000192327"/>
    </source>
</evidence>
<reference evidence="2 4" key="2">
    <citation type="submission" date="2018-09" db="EMBL/GenBank/DDBJ databases">
        <title>Metagenome Assembled Genomes from an Advanced Water Purification Facility.</title>
        <authorList>
            <person name="Stamps B.W."/>
            <person name="Spear J.R."/>
        </authorList>
    </citation>
    <scope>NUCLEOTIDE SEQUENCE [LARGE SCALE GENOMIC DNA]</scope>
    <source>
        <strain evidence="2">Bin_29_2</strain>
    </source>
</reference>
<dbReference type="RefSeq" id="WP_052751310.1">
    <property type="nucleotide sequence ID" value="NZ_JACKUJ010000046.1"/>
</dbReference>
<sequence length="253" mass="27635">MSAVICKSLKCPNRARRRGYCNKHADLTLTRPQGGLVASTRTRTHIAQLQAAGVTYQLIGVIAGRHRTWVCDVLRRDMVTEATERLVLSIAVPAEPHRLVADGRVLAIGSTRRLQGLVVCGHTQRELANELGWLETNVGTLINGRKQWVTAATARHIADLTDRLQGVPGTSEPARRRAAARGWVPVLAWDEDLIDDPTAQPAPVPTAPASFAERYIDVVSCGETNIEAIAKRLDITPTSVKRQRERHGLGLAS</sequence>
<dbReference type="Proteomes" id="UP000321797">
    <property type="component" value="Unassembled WGS sequence"/>
</dbReference>
<protein>
    <submittedName>
        <fullName evidence="2">Uncharacterized protein</fullName>
    </submittedName>
</protein>
<proteinExistence type="predicted"/>